<organism evidence="9 10">
    <name type="scientific">Kwoniella heveanensis BCC8398</name>
    <dbReference type="NCBI Taxonomy" id="1296120"/>
    <lineage>
        <taxon>Eukaryota</taxon>
        <taxon>Fungi</taxon>
        <taxon>Dikarya</taxon>
        <taxon>Basidiomycota</taxon>
        <taxon>Agaricomycotina</taxon>
        <taxon>Tremellomycetes</taxon>
        <taxon>Tremellales</taxon>
        <taxon>Cryptococcaceae</taxon>
        <taxon>Kwoniella</taxon>
    </lineage>
</organism>
<evidence type="ECO:0000256" key="4">
    <source>
        <dbReference type="ARBA" id="ARBA00022692"/>
    </source>
</evidence>
<dbReference type="EMBL" id="KI669498">
    <property type="protein sequence ID" value="OCF35528.1"/>
    <property type="molecule type" value="Genomic_DNA"/>
</dbReference>
<comment type="subcellular location">
    <subcellularLocation>
        <location evidence="1">Membrane</location>
        <topology evidence="1">Multi-pass membrane protein</topology>
    </subcellularLocation>
</comment>
<feature type="transmembrane region" description="Helical" evidence="8">
    <location>
        <begin position="183"/>
        <end position="202"/>
    </location>
</feature>
<dbReference type="PIRSF" id="PIRSF010045">
    <property type="entry name" value="DUF850_TM_euk"/>
    <property type="match status" value="1"/>
</dbReference>
<dbReference type="Pfam" id="PF01956">
    <property type="entry name" value="EMC3_TMCO1"/>
    <property type="match status" value="1"/>
</dbReference>
<dbReference type="InterPro" id="IPR008568">
    <property type="entry name" value="EMC3"/>
</dbReference>
<dbReference type="Proteomes" id="UP000092666">
    <property type="component" value="Unassembled WGS sequence"/>
</dbReference>
<reference evidence="10" key="2">
    <citation type="submission" date="2013-12" db="EMBL/GenBank/DDBJ databases">
        <title>Evolution of pathogenesis and genome organization in the Tremellales.</title>
        <authorList>
            <person name="Cuomo C."/>
            <person name="Litvintseva A."/>
            <person name="Heitman J."/>
            <person name="Chen Y."/>
            <person name="Sun S."/>
            <person name="Springer D."/>
            <person name="Dromer F."/>
            <person name="Young S."/>
            <person name="Zeng Q."/>
            <person name="Chapman S."/>
            <person name="Gujja S."/>
            <person name="Saif S."/>
            <person name="Birren B."/>
        </authorList>
    </citation>
    <scope>NUCLEOTIDE SEQUENCE [LARGE SCALE GENOMIC DNA]</scope>
    <source>
        <strain evidence="10">BCC8398</strain>
    </source>
</reference>
<evidence type="ECO:0000256" key="3">
    <source>
        <dbReference type="ARBA" id="ARBA00020822"/>
    </source>
</evidence>
<proteinExistence type="inferred from homology"/>
<dbReference type="PANTHER" id="PTHR13116:SF5">
    <property type="entry name" value="ER MEMBRANE PROTEIN COMPLEX SUBUNIT 3"/>
    <property type="match status" value="1"/>
</dbReference>
<dbReference type="STRING" id="1296120.A0A1B9GWX9"/>
<reference evidence="9 10" key="1">
    <citation type="submission" date="2013-07" db="EMBL/GenBank/DDBJ databases">
        <title>The Genome Sequence of Cryptococcus heveanensis BCC8398.</title>
        <authorList>
            <consortium name="The Broad Institute Genome Sequencing Platform"/>
            <person name="Cuomo C."/>
            <person name="Litvintseva A."/>
            <person name="Chen Y."/>
            <person name="Heitman J."/>
            <person name="Sun S."/>
            <person name="Springer D."/>
            <person name="Dromer F."/>
            <person name="Young S.K."/>
            <person name="Zeng Q."/>
            <person name="Gargeya S."/>
            <person name="Fitzgerald M."/>
            <person name="Abouelleil A."/>
            <person name="Alvarado L."/>
            <person name="Berlin A.M."/>
            <person name="Chapman S.B."/>
            <person name="Dewar J."/>
            <person name="Goldberg J."/>
            <person name="Griggs A."/>
            <person name="Gujja S."/>
            <person name="Hansen M."/>
            <person name="Howarth C."/>
            <person name="Imamovic A."/>
            <person name="Larimer J."/>
            <person name="McCowan C."/>
            <person name="Murphy C."/>
            <person name="Pearson M."/>
            <person name="Priest M."/>
            <person name="Roberts A."/>
            <person name="Saif S."/>
            <person name="Shea T."/>
            <person name="Sykes S."/>
            <person name="Wortman J."/>
            <person name="Nusbaum C."/>
            <person name="Birren B."/>
        </authorList>
    </citation>
    <scope>NUCLEOTIDE SEQUENCE [LARGE SCALE GENOMIC DNA]</scope>
    <source>
        <strain evidence="9 10">BCC8398</strain>
    </source>
</reference>
<feature type="transmembrane region" description="Helical" evidence="8">
    <location>
        <begin position="18"/>
        <end position="37"/>
    </location>
</feature>
<dbReference type="InterPro" id="IPR002809">
    <property type="entry name" value="EMC3/TMCO1"/>
</dbReference>
<evidence type="ECO:0000256" key="2">
    <source>
        <dbReference type="ARBA" id="ARBA00005376"/>
    </source>
</evidence>
<evidence type="ECO:0000256" key="6">
    <source>
        <dbReference type="ARBA" id="ARBA00023136"/>
    </source>
</evidence>
<gene>
    <name evidence="9" type="ORF">I316_02580</name>
</gene>
<evidence type="ECO:0000313" key="9">
    <source>
        <dbReference type="EMBL" id="OCF35528.1"/>
    </source>
</evidence>
<dbReference type="PANTHER" id="PTHR13116">
    <property type="entry name" value="ER MEMBRANE PROTEIN COMPLEX SUBUNIT 3"/>
    <property type="match status" value="1"/>
</dbReference>
<protein>
    <recommendedName>
        <fullName evidence="3 7">ER membrane protein complex subunit 3</fullName>
    </recommendedName>
</protein>
<keyword evidence="10" id="KW-1185">Reference proteome</keyword>
<accession>A0A1B9GWX9</accession>
<dbReference type="GO" id="GO:0072546">
    <property type="term" value="C:EMC complex"/>
    <property type="evidence" value="ECO:0007669"/>
    <property type="project" value="TreeGrafter"/>
</dbReference>
<feature type="transmembrane region" description="Helical" evidence="8">
    <location>
        <begin position="142"/>
        <end position="163"/>
    </location>
</feature>
<evidence type="ECO:0000256" key="7">
    <source>
        <dbReference type="PIRNR" id="PIRNR010045"/>
    </source>
</evidence>
<keyword evidence="6 8" id="KW-0472">Membrane</keyword>
<comment type="function">
    <text evidence="7">The EMC seems to be required for efficient folding of proteins in the endoplasmic reticulum (ER).</text>
</comment>
<dbReference type="OrthoDB" id="6745403at2759"/>
<keyword evidence="5 8" id="KW-1133">Transmembrane helix</keyword>
<dbReference type="AlphaFoldDB" id="A0A1B9GWX9"/>
<evidence type="ECO:0000313" key="10">
    <source>
        <dbReference type="Proteomes" id="UP000092666"/>
    </source>
</evidence>
<evidence type="ECO:0000256" key="1">
    <source>
        <dbReference type="ARBA" id="ARBA00004141"/>
    </source>
</evidence>
<keyword evidence="4 8" id="KW-0812">Transmembrane</keyword>
<evidence type="ECO:0000256" key="5">
    <source>
        <dbReference type="ARBA" id="ARBA00022989"/>
    </source>
</evidence>
<dbReference type="GO" id="GO:0034975">
    <property type="term" value="P:protein folding in endoplasmic reticulum"/>
    <property type="evidence" value="ECO:0007669"/>
    <property type="project" value="TreeGrafter"/>
</dbReference>
<evidence type="ECO:0000256" key="8">
    <source>
        <dbReference type="SAM" id="Phobius"/>
    </source>
</evidence>
<comment type="similarity">
    <text evidence="2 7">Belongs to the EMC3 family.</text>
</comment>
<dbReference type="SMART" id="SM01415">
    <property type="entry name" value="DUF106"/>
    <property type="match status" value="1"/>
</dbReference>
<sequence>MAVKAEQDLYLDPSIRDWVLIPITLIMVLVGVLRHYVTLLLNSAPKKQAANAVREQRALGRAALLRQTAPLSPIPPAQYKSLSASFAAALSSGEYLKPVASKEGGDDASPPNPFEGAQMENMMDGMKKQGVMMVPNMVIMQYISVFFSGFVIMRLPFPLTAGFKSLLSRDLPMPDLDVRWVSALSWYFLNLFGLNGVFKLILGSNNAAVDARDLTAMSALSGAGGGMMAGPGGQPDMSKLFKSEVENLALAEGLYKWVGEGIEDRVLRSWGKL</sequence>
<name>A0A1B9GWX9_9TREE</name>